<dbReference type="RefSeq" id="WP_289870434.1">
    <property type="nucleotide sequence ID" value="NZ_JAREWH010000101.1"/>
</dbReference>
<comment type="caution">
    <text evidence="1">The sequence shown here is derived from an EMBL/GenBank/DDBJ whole genome shotgun (WGS) entry which is preliminary data.</text>
</comment>
<reference evidence="1" key="2">
    <citation type="submission" date="2023-03" db="EMBL/GenBank/DDBJ databases">
        <authorList>
            <person name="Zajac M."/>
            <person name="Kwit R."/>
            <person name="Wasyl D."/>
        </authorList>
    </citation>
    <scope>NUCLEOTIDE SEQUENCE</scope>
    <source>
        <strain evidence="1">691B_2</strain>
    </source>
</reference>
<feature type="non-terminal residue" evidence="1">
    <location>
        <position position="82"/>
    </location>
</feature>
<sequence>MSDFKALIKKVIGDKKEYKEYKRRIAALPAEYRQVFQEIEKYAWHFSDHSGANMFNALTDLLDLFEEGAANGTPIKNITGEK</sequence>
<protein>
    <submittedName>
        <fullName evidence="1">DUF1048 domain-containing protein</fullName>
    </submittedName>
</protein>
<dbReference type="SUPFAM" id="SSF158560">
    <property type="entry name" value="BH3980-like"/>
    <property type="match status" value="1"/>
</dbReference>
<dbReference type="Pfam" id="PF06304">
    <property type="entry name" value="DUF1048"/>
    <property type="match status" value="1"/>
</dbReference>
<dbReference type="InterPro" id="IPR008316">
    <property type="entry name" value="UCP029876"/>
</dbReference>
<gene>
    <name evidence="1" type="ORF">P0E79_16160</name>
</gene>
<evidence type="ECO:0000313" key="1">
    <source>
        <dbReference type="EMBL" id="MDN3193999.1"/>
    </source>
</evidence>
<name>A0AAW7KEI7_ENTFL</name>
<dbReference type="AlphaFoldDB" id="A0AAW7KEI7"/>
<organism evidence="1 2">
    <name type="scientific">Enterococcus faecalis</name>
    <name type="common">Streptococcus faecalis</name>
    <dbReference type="NCBI Taxonomy" id="1351"/>
    <lineage>
        <taxon>Bacteria</taxon>
        <taxon>Bacillati</taxon>
        <taxon>Bacillota</taxon>
        <taxon>Bacilli</taxon>
        <taxon>Lactobacillales</taxon>
        <taxon>Enterococcaceae</taxon>
        <taxon>Enterococcus</taxon>
    </lineage>
</organism>
<proteinExistence type="predicted"/>
<reference evidence="1" key="1">
    <citation type="journal article" date="2023" name="Pathogens">
        <title>Prevalence of Enterococcus spp. and the Whole-Genome Characteristics of Enterococcus faecium and Enterococcus faecalis Strains Isolated from Free-Living Birds in Poland.</title>
        <authorList>
            <person name="Kwit R."/>
            <person name="Zajac M."/>
            <person name="Smialowska-Weglinska A."/>
            <person name="Skarzynska M."/>
            <person name="Bomba A."/>
            <person name="Lalak A."/>
            <person name="Skrzypiec E."/>
            <person name="Wojdat D."/>
            <person name="Koza W."/>
            <person name="Mikos-Wojewoda E."/>
            <person name="Pasim P."/>
            <person name="Skora M."/>
            <person name="Polak M."/>
            <person name="Wiacek J."/>
            <person name="Wasyl D."/>
        </authorList>
    </citation>
    <scope>NUCLEOTIDE SEQUENCE</scope>
    <source>
        <strain evidence="1">691B_2</strain>
    </source>
</reference>
<dbReference type="Gene3D" id="1.10.1900.10">
    <property type="entry name" value="c-terminal domain of poly(a) binding protein"/>
    <property type="match status" value="1"/>
</dbReference>
<dbReference type="EMBL" id="JAREWH010000101">
    <property type="protein sequence ID" value="MDN3193999.1"/>
    <property type="molecule type" value="Genomic_DNA"/>
</dbReference>
<accession>A0AAW7KEI7</accession>
<evidence type="ECO:0000313" key="2">
    <source>
        <dbReference type="Proteomes" id="UP001173174"/>
    </source>
</evidence>
<dbReference type="Proteomes" id="UP001173174">
    <property type="component" value="Unassembled WGS sequence"/>
</dbReference>